<dbReference type="GeneID" id="89979920"/>
<dbReference type="CDD" id="cd12148">
    <property type="entry name" value="fungal_TF_MHR"/>
    <property type="match status" value="1"/>
</dbReference>
<name>A0AAV9NLA8_9EURO</name>
<keyword evidence="9" id="KW-1185">Reference proteome</keyword>
<feature type="domain" description="Xylanolytic transcriptional activator regulatory" evidence="7">
    <location>
        <begin position="98"/>
        <end position="304"/>
    </location>
</feature>
<dbReference type="GO" id="GO:0005634">
    <property type="term" value="C:nucleus"/>
    <property type="evidence" value="ECO:0007669"/>
    <property type="project" value="UniProtKB-SubCell"/>
</dbReference>
<accession>A0AAV9NLA8</accession>
<protein>
    <recommendedName>
        <fullName evidence="7">Xylanolytic transcriptional activator regulatory domain-containing protein</fullName>
    </recommendedName>
</protein>
<dbReference type="Pfam" id="PF04082">
    <property type="entry name" value="Fungal_trans"/>
    <property type="match status" value="1"/>
</dbReference>
<sequence length="499" mass="56271">MPFAENAGIVLDGASKSSSSEPNNTTKVSIVRHNSSASMSVPQWLSDPMSLKSHEILASIKDIVVHKGGRRTITLDWSPTIQDACANFFSPSNIRRYLGLYWVLWHPNVNIMHKPTFNSSTSKPFLLAAMCLIGACMSPDPADSSGAKLWFNCVEELVFNSEDFCDDAEAPTCRDTGEVKWRHEKLRALQAAYMVLLYQTWEGTDSSKRRIRRLRFSMLIAAIRDVGIVNARHANYSDLTLANFSFSQFAAMEQLIRVILWVFLVDTAFVIFNNLPPRMVIKEMKMSLACPEICFQALTSEDCFLALQREDAIHAFRPDQALEFASAFEMLYQSSMNDATTMMLADLGPLNLFAMTSTLHALVFHHQSTFSCHGSLESVKTVLRNWSSVWQAYIQHISIDQRHSPIPLDSQDLEIEEMWKRVGFMRHAEEYWLLAKLMVDNLTRNAQATVHPSQGVSGLEIPTVSIVKARSANPLLNEYDETSMEQVNALIADFQRVGL</sequence>
<keyword evidence="3" id="KW-0677">Repeat</keyword>
<evidence type="ECO:0000313" key="8">
    <source>
        <dbReference type="EMBL" id="KAK5057769.1"/>
    </source>
</evidence>
<comment type="subcellular location">
    <subcellularLocation>
        <location evidence="1">Nucleus</location>
    </subcellularLocation>
</comment>
<dbReference type="PANTHER" id="PTHR40626:SF3">
    <property type="entry name" value="TRANSCRIPTION FACTOR WITH C2H2 AND ZN(2)-CYS(6) DNA BINDING DOMAIN (EUROFUNG)-RELATED"/>
    <property type="match status" value="1"/>
</dbReference>
<keyword evidence="2" id="KW-0479">Metal-binding</keyword>
<proteinExistence type="predicted"/>
<dbReference type="GO" id="GO:0008270">
    <property type="term" value="F:zinc ion binding"/>
    <property type="evidence" value="ECO:0007669"/>
    <property type="project" value="UniProtKB-KW"/>
</dbReference>
<gene>
    <name evidence="8" type="ORF">LTR84_011770</name>
</gene>
<comment type="caution">
    <text evidence="8">The sequence shown here is derived from an EMBL/GenBank/DDBJ whole genome shotgun (WGS) entry which is preliminary data.</text>
</comment>
<evidence type="ECO:0000256" key="3">
    <source>
        <dbReference type="ARBA" id="ARBA00022737"/>
    </source>
</evidence>
<keyword evidence="6" id="KW-0539">Nucleus</keyword>
<dbReference type="RefSeq" id="XP_064708887.1">
    <property type="nucleotide sequence ID" value="XM_064855298.1"/>
</dbReference>
<dbReference type="GO" id="GO:0000785">
    <property type="term" value="C:chromatin"/>
    <property type="evidence" value="ECO:0007669"/>
    <property type="project" value="TreeGrafter"/>
</dbReference>
<evidence type="ECO:0000259" key="7">
    <source>
        <dbReference type="Pfam" id="PF04082"/>
    </source>
</evidence>
<evidence type="ECO:0000256" key="6">
    <source>
        <dbReference type="ARBA" id="ARBA00023242"/>
    </source>
</evidence>
<dbReference type="GO" id="GO:0006351">
    <property type="term" value="P:DNA-templated transcription"/>
    <property type="evidence" value="ECO:0007669"/>
    <property type="project" value="InterPro"/>
</dbReference>
<reference evidence="8 9" key="1">
    <citation type="submission" date="2023-08" db="EMBL/GenBank/DDBJ databases">
        <title>Black Yeasts Isolated from many extreme environments.</title>
        <authorList>
            <person name="Coleine C."/>
            <person name="Stajich J.E."/>
            <person name="Selbmann L."/>
        </authorList>
    </citation>
    <scope>NUCLEOTIDE SEQUENCE [LARGE SCALE GENOMIC DNA]</scope>
    <source>
        <strain evidence="8 9">CCFEE 5792</strain>
    </source>
</reference>
<keyword evidence="5" id="KW-0862">Zinc</keyword>
<dbReference type="AlphaFoldDB" id="A0AAV9NLA8"/>
<dbReference type="PANTHER" id="PTHR40626">
    <property type="entry name" value="MIP31509P"/>
    <property type="match status" value="1"/>
</dbReference>
<dbReference type="GO" id="GO:0000981">
    <property type="term" value="F:DNA-binding transcription factor activity, RNA polymerase II-specific"/>
    <property type="evidence" value="ECO:0007669"/>
    <property type="project" value="InterPro"/>
</dbReference>
<evidence type="ECO:0000256" key="2">
    <source>
        <dbReference type="ARBA" id="ARBA00022723"/>
    </source>
</evidence>
<dbReference type="InterPro" id="IPR051059">
    <property type="entry name" value="VerF-like"/>
</dbReference>
<evidence type="ECO:0000313" key="9">
    <source>
        <dbReference type="Proteomes" id="UP001358417"/>
    </source>
</evidence>
<evidence type="ECO:0000256" key="4">
    <source>
        <dbReference type="ARBA" id="ARBA00022771"/>
    </source>
</evidence>
<dbReference type="Proteomes" id="UP001358417">
    <property type="component" value="Unassembled WGS sequence"/>
</dbReference>
<organism evidence="8 9">
    <name type="scientific">Exophiala bonariae</name>
    <dbReference type="NCBI Taxonomy" id="1690606"/>
    <lineage>
        <taxon>Eukaryota</taxon>
        <taxon>Fungi</taxon>
        <taxon>Dikarya</taxon>
        <taxon>Ascomycota</taxon>
        <taxon>Pezizomycotina</taxon>
        <taxon>Eurotiomycetes</taxon>
        <taxon>Chaetothyriomycetidae</taxon>
        <taxon>Chaetothyriales</taxon>
        <taxon>Herpotrichiellaceae</taxon>
        <taxon>Exophiala</taxon>
    </lineage>
</organism>
<evidence type="ECO:0000256" key="1">
    <source>
        <dbReference type="ARBA" id="ARBA00004123"/>
    </source>
</evidence>
<keyword evidence="4" id="KW-0863">Zinc-finger</keyword>
<dbReference type="EMBL" id="JAVRRD010000006">
    <property type="protein sequence ID" value="KAK5057769.1"/>
    <property type="molecule type" value="Genomic_DNA"/>
</dbReference>
<dbReference type="InterPro" id="IPR007219">
    <property type="entry name" value="XnlR_reg_dom"/>
</dbReference>
<evidence type="ECO:0000256" key="5">
    <source>
        <dbReference type="ARBA" id="ARBA00022833"/>
    </source>
</evidence>
<dbReference type="GO" id="GO:0000978">
    <property type="term" value="F:RNA polymerase II cis-regulatory region sequence-specific DNA binding"/>
    <property type="evidence" value="ECO:0007669"/>
    <property type="project" value="InterPro"/>
</dbReference>